<dbReference type="PANTHER" id="PTHR10270">
    <property type="entry name" value="SOX TRANSCRIPTION FACTOR"/>
    <property type="match status" value="1"/>
</dbReference>
<evidence type="ECO:0000256" key="3">
    <source>
        <dbReference type="ARBA" id="ARBA00023163"/>
    </source>
</evidence>
<dbReference type="InterPro" id="IPR036910">
    <property type="entry name" value="HMG_box_dom_sf"/>
</dbReference>
<keyword evidence="8" id="KW-1185">Reference proteome</keyword>
<dbReference type="OrthoDB" id="6247875at2759"/>
<feature type="compositionally biased region" description="Low complexity" evidence="5">
    <location>
        <begin position="131"/>
        <end position="151"/>
    </location>
</feature>
<dbReference type="Proteomes" id="UP000777438">
    <property type="component" value="Unassembled WGS sequence"/>
</dbReference>
<evidence type="ECO:0000256" key="5">
    <source>
        <dbReference type="SAM" id="MobiDB-lite"/>
    </source>
</evidence>
<dbReference type="GO" id="GO:0000122">
    <property type="term" value="P:negative regulation of transcription by RNA polymerase II"/>
    <property type="evidence" value="ECO:0007669"/>
    <property type="project" value="TreeGrafter"/>
</dbReference>
<evidence type="ECO:0000313" key="8">
    <source>
        <dbReference type="Proteomes" id="UP000777438"/>
    </source>
</evidence>
<dbReference type="Gene3D" id="1.10.30.10">
    <property type="entry name" value="High mobility group box domain"/>
    <property type="match status" value="1"/>
</dbReference>
<dbReference type="PANTHER" id="PTHR10270:SF320">
    <property type="entry name" value="BOX TRANSCRIPTIONAL REGULATOR, PUTATIVE (AFU_ORTHOLOGUE AFUA_4G10820)-RELATED"/>
    <property type="match status" value="1"/>
</dbReference>
<dbReference type="GO" id="GO:0000978">
    <property type="term" value="F:RNA polymerase II cis-regulatory region sequence-specific DNA binding"/>
    <property type="evidence" value="ECO:0007669"/>
    <property type="project" value="TreeGrafter"/>
</dbReference>
<comment type="caution">
    <text evidence="7">The sequence shown here is derived from an EMBL/GenBank/DDBJ whole genome shotgun (WGS) entry which is preliminary data.</text>
</comment>
<dbReference type="SMART" id="SM00398">
    <property type="entry name" value="HMG"/>
    <property type="match status" value="1"/>
</dbReference>
<evidence type="ECO:0000313" key="7">
    <source>
        <dbReference type="EMBL" id="KAH6891164.1"/>
    </source>
</evidence>
<keyword evidence="2 4" id="KW-0238">DNA-binding</keyword>
<feature type="region of interest" description="Disordered" evidence="5">
    <location>
        <begin position="448"/>
        <end position="486"/>
    </location>
</feature>
<proteinExistence type="predicted"/>
<protein>
    <recommendedName>
        <fullName evidence="6">HMG box domain-containing protein</fullName>
    </recommendedName>
</protein>
<organism evidence="7 8">
    <name type="scientific">Thelonectria olida</name>
    <dbReference type="NCBI Taxonomy" id="1576542"/>
    <lineage>
        <taxon>Eukaryota</taxon>
        <taxon>Fungi</taxon>
        <taxon>Dikarya</taxon>
        <taxon>Ascomycota</taxon>
        <taxon>Pezizomycotina</taxon>
        <taxon>Sordariomycetes</taxon>
        <taxon>Hypocreomycetidae</taxon>
        <taxon>Hypocreales</taxon>
        <taxon>Nectriaceae</taxon>
        <taxon>Thelonectria</taxon>
    </lineage>
</organism>
<gene>
    <name evidence="7" type="ORF">B0T10DRAFT_438851</name>
</gene>
<dbReference type="SUPFAM" id="SSF47095">
    <property type="entry name" value="HMG-box"/>
    <property type="match status" value="1"/>
</dbReference>
<evidence type="ECO:0000256" key="4">
    <source>
        <dbReference type="PROSITE-ProRule" id="PRU00267"/>
    </source>
</evidence>
<dbReference type="GO" id="GO:0001228">
    <property type="term" value="F:DNA-binding transcription activator activity, RNA polymerase II-specific"/>
    <property type="evidence" value="ECO:0007669"/>
    <property type="project" value="TreeGrafter"/>
</dbReference>
<sequence>MFENLKINSASSTMSIDTPRDHICLCTPAPKIPRPRNVFILYRQHHQAQVVAENPNLSNPEISKIIGEQWKEEPEHVKETWKKMADEEKHRHQLQYPDYRYQPRRGNRAQANRPGTAPGDDGGRCPKCNGRSLAAPRTASLASSTPTAARPGISPYTPTVRGDDAEMARRGSFGSLPPGRQRFPSQASSTYYDTDEYDPEPPEMKRRRLTRANLHPISSPNIVPGPMGRAFSVGGPSSSAQPYEPSTFPDARDLTGTQTAPMPPPPRPSVSGHWDGQSPHTGRNPSFDESLRLPPLRTHRSQAMATDPETQHPNTPVTGLGISGPRAAPASKKSVAEHVMDIPVPNKLAVISRVCQEQPSRVPLSFEAGSRGAVISVDGPETRMLQQVGRAVEKALKAVGQFDVKSWENHTARDFPGGEGFRSNVDGEPIDIYSDTVKRWRDKSDEIRQHVIPQHGSSETSSRRGSAESNSSADSHGRPAPSTKTPVALLKEGYSLTVADMFACNAPIEDLYEPHDHWQWAATLWRKIIAADLVVYAMPTKEKDIPQYVTVHAQNRPALMIVRIPSGSDLDEATERRVAFEVVEWARRG</sequence>
<dbReference type="InterPro" id="IPR050140">
    <property type="entry name" value="SRY-related_HMG-box_TF-like"/>
</dbReference>
<evidence type="ECO:0000256" key="1">
    <source>
        <dbReference type="ARBA" id="ARBA00023015"/>
    </source>
</evidence>
<dbReference type="PROSITE" id="PS50118">
    <property type="entry name" value="HMG_BOX_2"/>
    <property type="match status" value="1"/>
</dbReference>
<name>A0A9P8W594_9HYPO</name>
<evidence type="ECO:0000259" key="6">
    <source>
        <dbReference type="PROSITE" id="PS50118"/>
    </source>
</evidence>
<dbReference type="CDD" id="cd01389">
    <property type="entry name" value="HMG-box_ROX1-like"/>
    <property type="match status" value="1"/>
</dbReference>
<feature type="region of interest" description="Disordered" evidence="5">
    <location>
        <begin position="85"/>
        <end position="328"/>
    </location>
</feature>
<reference evidence="7 8" key="1">
    <citation type="journal article" date="2021" name="Nat. Commun.">
        <title>Genetic determinants of endophytism in the Arabidopsis root mycobiome.</title>
        <authorList>
            <person name="Mesny F."/>
            <person name="Miyauchi S."/>
            <person name="Thiergart T."/>
            <person name="Pickel B."/>
            <person name="Atanasova L."/>
            <person name="Karlsson M."/>
            <person name="Huettel B."/>
            <person name="Barry K.W."/>
            <person name="Haridas S."/>
            <person name="Chen C."/>
            <person name="Bauer D."/>
            <person name="Andreopoulos W."/>
            <person name="Pangilinan J."/>
            <person name="LaButti K."/>
            <person name="Riley R."/>
            <person name="Lipzen A."/>
            <person name="Clum A."/>
            <person name="Drula E."/>
            <person name="Henrissat B."/>
            <person name="Kohler A."/>
            <person name="Grigoriev I.V."/>
            <person name="Martin F.M."/>
            <person name="Hacquard S."/>
        </authorList>
    </citation>
    <scope>NUCLEOTIDE SEQUENCE [LARGE SCALE GENOMIC DNA]</scope>
    <source>
        <strain evidence="7 8">MPI-CAGE-CH-0241</strain>
    </source>
</reference>
<dbReference type="EMBL" id="JAGPYM010000008">
    <property type="protein sequence ID" value="KAH6891164.1"/>
    <property type="molecule type" value="Genomic_DNA"/>
</dbReference>
<feature type="domain" description="HMG box" evidence="6">
    <location>
        <begin position="32"/>
        <end position="100"/>
    </location>
</feature>
<evidence type="ECO:0000256" key="2">
    <source>
        <dbReference type="ARBA" id="ARBA00023125"/>
    </source>
</evidence>
<keyword evidence="3" id="KW-0804">Transcription</keyword>
<feature type="DNA-binding region" description="HMG box" evidence="4">
    <location>
        <begin position="32"/>
        <end position="100"/>
    </location>
</feature>
<dbReference type="FunFam" id="1.10.30.10:FF:000041">
    <property type="entry name" value="HMG box family protein"/>
    <property type="match status" value="1"/>
</dbReference>
<keyword evidence="4" id="KW-0539">Nucleus</keyword>
<feature type="compositionally biased region" description="Polar residues" evidence="5">
    <location>
        <begin position="183"/>
        <end position="192"/>
    </location>
</feature>
<dbReference type="InterPro" id="IPR009071">
    <property type="entry name" value="HMG_box_dom"/>
</dbReference>
<dbReference type="GO" id="GO:0005634">
    <property type="term" value="C:nucleus"/>
    <property type="evidence" value="ECO:0007669"/>
    <property type="project" value="UniProtKB-UniRule"/>
</dbReference>
<dbReference type="AlphaFoldDB" id="A0A9P8W594"/>
<dbReference type="Pfam" id="PF00505">
    <property type="entry name" value="HMG_box"/>
    <property type="match status" value="1"/>
</dbReference>
<dbReference type="GO" id="GO:0030154">
    <property type="term" value="P:cell differentiation"/>
    <property type="evidence" value="ECO:0007669"/>
    <property type="project" value="TreeGrafter"/>
</dbReference>
<keyword evidence="1" id="KW-0805">Transcription regulation</keyword>
<accession>A0A9P8W594</accession>